<dbReference type="InterPro" id="IPR036440">
    <property type="entry name" value="Peptidase_C15-like_sf"/>
</dbReference>
<keyword evidence="2" id="KW-0963">Cytoplasm</keyword>
<comment type="similarity">
    <text evidence="1">Belongs to the peptidase C15 family.</text>
</comment>
<dbReference type="Pfam" id="PF01470">
    <property type="entry name" value="Peptidase_C15"/>
    <property type="match status" value="1"/>
</dbReference>
<gene>
    <name evidence="6" type="ORF">GDO78_005213</name>
</gene>
<dbReference type="Proteomes" id="UP000770717">
    <property type="component" value="Unassembled WGS sequence"/>
</dbReference>
<evidence type="ECO:0000313" key="6">
    <source>
        <dbReference type="EMBL" id="KAG9489098.1"/>
    </source>
</evidence>
<reference evidence="6" key="1">
    <citation type="thesis" date="2020" institute="ProQuest LLC" country="789 East Eisenhower Parkway, Ann Arbor, MI, USA">
        <title>Comparative Genomics and Chromosome Evolution.</title>
        <authorList>
            <person name="Mudd A.B."/>
        </authorList>
    </citation>
    <scope>NUCLEOTIDE SEQUENCE</scope>
    <source>
        <strain evidence="6">HN-11 Male</strain>
        <tissue evidence="6">Kidney and liver</tissue>
    </source>
</reference>
<dbReference type="SUPFAM" id="SSF53182">
    <property type="entry name" value="Pyrrolidone carboxyl peptidase (pyroglutamate aminopeptidase)"/>
    <property type="match status" value="1"/>
</dbReference>
<dbReference type="GO" id="GO:0006508">
    <property type="term" value="P:proteolysis"/>
    <property type="evidence" value="ECO:0007669"/>
    <property type="project" value="UniProtKB-KW"/>
</dbReference>
<evidence type="ECO:0000256" key="3">
    <source>
        <dbReference type="ARBA" id="ARBA00022670"/>
    </source>
</evidence>
<dbReference type="CDD" id="cd00501">
    <property type="entry name" value="Peptidase_C15"/>
    <property type="match status" value="1"/>
</dbReference>
<keyword evidence="3" id="KW-0645">Protease</keyword>
<evidence type="ECO:0000256" key="1">
    <source>
        <dbReference type="ARBA" id="ARBA00006641"/>
    </source>
</evidence>
<dbReference type="EMBL" id="WNTK01000002">
    <property type="protein sequence ID" value="KAG9489098.1"/>
    <property type="molecule type" value="Genomic_DNA"/>
</dbReference>
<dbReference type="PANTHER" id="PTHR23402">
    <property type="entry name" value="PROTEASE FAMILY C15 PYROGLUTAMYL-PEPTIDASE I-RELATED"/>
    <property type="match status" value="1"/>
</dbReference>
<dbReference type="AlphaFoldDB" id="A0A8J6FJE0"/>
<dbReference type="GO" id="GO:0005829">
    <property type="term" value="C:cytosol"/>
    <property type="evidence" value="ECO:0007669"/>
    <property type="project" value="InterPro"/>
</dbReference>
<organism evidence="6 7">
    <name type="scientific">Eleutherodactylus coqui</name>
    <name type="common">Puerto Rican coqui</name>
    <dbReference type="NCBI Taxonomy" id="57060"/>
    <lineage>
        <taxon>Eukaryota</taxon>
        <taxon>Metazoa</taxon>
        <taxon>Chordata</taxon>
        <taxon>Craniata</taxon>
        <taxon>Vertebrata</taxon>
        <taxon>Euteleostomi</taxon>
        <taxon>Amphibia</taxon>
        <taxon>Batrachia</taxon>
        <taxon>Anura</taxon>
        <taxon>Neobatrachia</taxon>
        <taxon>Hyloidea</taxon>
        <taxon>Eleutherodactylidae</taxon>
        <taxon>Eleutherodactylinae</taxon>
        <taxon>Eleutherodactylus</taxon>
        <taxon>Eleutherodactylus</taxon>
    </lineage>
</organism>
<dbReference type="PRINTS" id="PR00706">
    <property type="entry name" value="PYROGLUPTASE"/>
</dbReference>
<dbReference type="InterPro" id="IPR000816">
    <property type="entry name" value="Peptidase_C15"/>
</dbReference>
<sequence>MYRERGTTTLSIPTQAVLGAGDSQAAAARSSVIDGLPVGESIPAHWESLMASSSSSPSLIVVTGFGPFGSYFVNSSWEAVKELAKLGLGDDVQLKILELPVKYSEVEKKMKWIWTELQPQLSVHVGMMSSSKAIALEQCGRNKGYMEKDLSGAHPQGGCCLLEGPERIESAVNMKSVCKNISWPGVHVIHSRDAGRYLCEYAYYMSLYYGSGKAVFIHVPALGRIITAGLLGQSLQIIIQEVLRQLNQLCA</sequence>
<evidence type="ECO:0000256" key="2">
    <source>
        <dbReference type="ARBA" id="ARBA00022490"/>
    </source>
</evidence>
<evidence type="ECO:0008006" key="8">
    <source>
        <dbReference type="Google" id="ProtNLM"/>
    </source>
</evidence>
<comment type="caution">
    <text evidence="6">The sequence shown here is derived from an EMBL/GenBank/DDBJ whole genome shotgun (WGS) entry which is preliminary data.</text>
</comment>
<keyword evidence="5" id="KW-0788">Thiol protease</keyword>
<proteinExistence type="inferred from homology"/>
<keyword evidence="7" id="KW-1185">Reference proteome</keyword>
<evidence type="ECO:0000256" key="4">
    <source>
        <dbReference type="ARBA" id="ARBA00022801"/>
    </source>
</evidence>
<dbReference type="OrthoDB" id="407146at2759"/>
<dbReference type="PANTHER" id="PTHR23402:SF15">
    <property type="entry name" value="PYROGLUTAMYL-PEPTIDASE 1-LIKE PROTEIN"/>
    <property type="match status" value="1"/>
</dbReference>
<dbReference type="GO" id="GO:0016920">
    <property type="term" value="F:pyroglutamyl-peptidase activity"/>
    <property type="evidence" value="ECO:0007669"/>
    <property type="project" value="InterPro"/>
</dbReference>
<name>A0A8J6FJE0_ELECQ</name>
<evidence type="ECO:0000256" key="5">
    <source>
        <dbReference type="ARBA" id="ARBA00022807"/>
    </source>
</evidence>
<accession>A0A8J6FJE0</accession>
<keyword evidence="4" id="KW-0378">Hydrolase</keyword>
<dbReference type="InterPro" id="IPR016125">
    <property type="entry name" value="Peptidase_C15-like"/>
</dbReference>
<dbReference type="Gene3D" id="3.40.630.20">
    <property type="entry name" value="Peptidase C15, pyroglutamyl peptidase I-like"/>
    <property type="match status" value="1"/>
</dbReference>
<protein>
    <recommendedName>
        <fullName evidence="8">Pyroglutamyl-peptidase I</fullName>
    </recommendedName>
</protein>
<evidence type="ECO:0000313" key="7">
    <source>
        <dbReference type="Proteomes" id="UP000770717"/>
    </source>
</evidence>